<dbReference type="Proteomes" id="UP001204814">
    <property type="component" value="Unassembled WGS sequence"/>
</dbReference>
<reference evidence="1" key="1">
    <citation type="submission" date="2022-06" db="EMBL/GenBank/DDBJ databases">
        <title>Isolation of gut microbiota from human fecal samples.</title>
        <authorList>
            <person name="Pamer E.G."/>
            <person name="Barat B."/>
            <person name="Waligurski E."/>
            <person name="Medina S."/>
            <person name="Paddock L."/>
            <person name="Mostad J."/>
        </authorList>
    </citation>
    <scope>NUCLEOTIDE SEQUENCE</scope>
    <source>
        <strain evidence="1">DFI.6.24</strain>
    </source>
</reference>
<sequence>MRVTKKQIIDELIAIPEYKKIDYLIKEGNKEAKRCDWNIQIRLDNNTYYCTNCETEYHDKKVKIGEYKKCPVCKIKSEVHRKTANPQGFRALLSLTHVNKRNELIMRTFEFKKRFNKTSRSFSYEAFEIYRYNVDRNIFVKKNVKVNMYYIYYIFDSEDKWRVTQRSSSWAKDVRLTGKIIGSSKKKNISKTKYKYACLLEASKIWDLRQYIEVYEMFPEIEIILKMGMREYFKDLMRYMEIRDVENVRKFLKENKRYYKIWSKVNPRSAEMQMMVDLDTYDYKFAKDALTVRYRKRQNIYASDRKVVNYLKKQSQDFSFWLDYVDFIQRLGISLDKNRLFPKDLKTEHDKMSKNLKILNDEAYENDIVEFEEMLRPYNLENKRYLIRCAKTIDELKDESNQMNHCVRNYIPKIAHHKSAVFFLREQSEKEKSLVTIEIDPVDKVLLQARRKDNAEPTSEQMSFINEWCTRRMIDNSALTYTV</sequence>
<gene>
    <name evidence="1" type="ORF">NE542_02685</name>
</gene>
<dbReference type="AlphaFoldDB" id="A0AAP2UDB8"/>
<dbReference type="RefSeq" id="WP_117575779.1">
    <property type="nucleotide sequence ID" value="NZ_JAJDKX010000001.1"/>
</dbReference>
<comment type="caution">
    <text evidence="1">The sequence shown here is derived from an EMBL/GenBank/DDBJ whole genome shotgun (WGS) entry which is preliminary data.</text>
</comment>
<proteinExistence type="predicted"/>
<dbReference type="Pfam" id="PF14284">
    <property type="entry name" value="PcfJ"/>
    <property type="match status" value="1"/>
</dbReference>
<dbReference type="EMBL" id="JANGBO010000001">
    <property type="protein sequence ID" value="MCQ5060744.1"/>
    <property type="molecule type" value="Genomic_DNA"/>
</dbReference>
<evidence type="ECO:0000313" key="1">
    <source>
        <dbReference type="EMBL" id="MCQ5060744.1"/>
    </source>
</evidence>
<name>A0AAP2UDB8_9FIRM</name>
<protein>
    <submittedName>
        <fullName evidence="1">PcfJ domain-containing protein</fullName>
    </submittedName>
</protein>
<dbReference type="InterPro" id="IPR025586">
    <property type="entry name" value="PcfJ"/>
</dbReference>
<evidence type="ECO:0000313" key="2">
    <source>
        <dbReference type="Proteomes" id="UP001204814"/>
    </source>
</evidence>
<accession>A0AAP2UDB8</accession>
<organism evidence="1 2">
    <name type="scientific">Faecalibacillus intestinalis</name>
    <dbReference type="NCBI Taxonomy" id="1982626"/>
    <lineage>
        <taxon>Bacteria</taxon>
        <taxon>Bacillati</taxon>
        <taxon>Bacillota</taxon>
        <taxon>Erysipelotrichia</taxon>
        <taxon>Erysipelotrichales</taxon>
        <taxon>Coprobacillaceae</taxon>
        <taxon>Faecalibacillus</taxon>
    </lineage>
</organism>